<dbReference type="AlphaFoldDB" id="A0A6P5WPA0"/>
<accession>A0A6P5WPA0</accession>
<proteinExistence type="predicted"/>
<protein>
    <submittedName>
        <fullName evidence="2">UPF0481 protein At3g02645</fullName>
    </submittedName>
</protein>
<evidence type="ECO:0000313" key="1">
    <source>
        <dbReference type="Proteomes" id="UP000515121"/>
    </source>
</evidence>
<keyword evidence="1" id="KW-1185">Reference proteome</keyword>
<dbReference type="PANTHER" id="PTHR31170">
    <property type="entry name" value="BNAC04G53230D PROTEIN"/>
    <property type="match status" value="1"/>
</dbReference>
<dbReference type="InterPro" id="IPR004158">
    <property type="entry name" value="DUF247_pln"/>
</dbReference>
<gene>
    <name evidence="2" type="primary">LOC111276362</name>
</gene>
<dbReference type="RefSeq" id="XP_022717839.1">
    <property type="nucleotide sequence ID" value="XM_022862104.1"/>
</dbReference>
<reference evidence="2" key="1">
    <citation type="submission" date="2025-08" db="UniProtKB">
        <authorList>
            <consortium name="RefSeq"/>
        </authorList>
    </citation>
    <scope>IDENTIFICATION</scope>
    <source>
        <tissue evidence="2">Fruit stalk</tissue>
    </source>
</reference>
<sequence length="467" mass="53553">MQLHQNFRVPHRLRLVNQAAYEPELILIGPNHVGKEHLQDMEMTKRQCLKRIDRRKGHEIMCRCFEEIRNMEATIRQWYRVPEAFISKDDLAGLMVIDGCFIIELLCREPQDLMSKLQWSRAALFGDLLLLENQLPFFVLVKLYGLIKDSTDGTDFAPQALDKLIRMLPGPNIATAYLSTIKDTDEIHHLLGLIHDNWVPSPPGIQRYREYVEEIKKAEAEAKEKKRQPGTWKFILCAIAISKQKKLGQGNQESGTANKGHWKFICFSREKAKRLGGRVGRQSIRCARELEEAGIEFIKVDCGSDEDDSNQESYAKSLFDVEFTGGKMKIPTLVIGDNTERLFRNLIAYELYVQGSTYVIDYVTLMDNLVNTANDVQLLRLCGVIVNMLGDDDAVAQMLNKLRDCVTLCGETFYYEKMFVDVKQHCARSWNTWKAKLRQQHFVADLSIGQLDLKAKRGCVHYGDNVA</sequence>
<organism evidence="1 2">
    <name type="scientific">Durio zibethinus</name>
    <name type="common">Durian</name>
    <dbReference type="NCBI Taxonomy" id="66656"/>
    <lineage>
        <taxon>Eukaryota</taxon>
        <taxon>Viridiplantae</taxon>
        <taxon>Streptophyta</taxon>
        <taxon>Embryophyta</taxon>
        <taxon>Tracheophyta</taxon>
        <taxon>Spermatophyta</taxon>
        <taxon>Magnoliopsida</taxon>
        <taxon>eudicotyledons</taxon>
        <taxon>Gunneridae</taxon>
        <taxon>Pentapetalae</taxon>
        <taxon>rosids</taxon>
        <taxon>malvids</taxon>
        <taxon>Malvales</taxon>
        <taxon>Malvaceae</taxon>
        <taxon>Helicteroideae</taxon>
        <taxon>Durio</taxon>
    </lineage>
</organism>
<evidence type="ECO:0000313" key="2">
    <source>
        <dbReference type="RefSeq" id="XP_022717839.1"/>
    </source>
</evidence>
<dbReference type="OrthoDB" id="672127at2759"/>
<dbReference type="Proteomes" id="UP000515121">
    <property type="component" value="Unplaced"/>
</dbReference>
<dbReference type="KEGG" id="dzi:111276362"/>
<dbReference type="PANTHER" id="PTHR31170:SF17">
    <property type="match status" value="1"/>
</dbReference>
<name>A0A6P5WPA0_DURZI</name>
<dbReference type="Pfam" id="PF03140">
    <property type="entry name" value="DUF247"/>
    <property type="match status" value="1"/>
</dbReference>
<dbReference type="GeneID" id="111276362"/>